<dbReference type="GO" id="GO:0035721">
    <property type="term" value="P:intraciliary retrograde transport"/>
    <property type="evidence" value="ECO:0007669"/>
    <property type="project" value="TreeGrafter"/>
</dbReference>
<dbReference type="GO" id="GO:0003677">
    <property type="term" value="F:DNA binding"/>
    <property type="evidence" value="ECO:0007669"/>
    <property type="project" value="UniProtKB-KW"/>
</dbReference>
<dbReference type="SUPFAM" id="SSF50249">
    <property type="entry name" value="Nucleic acid-binding proteins"/>
    <property type="match status" value="3"/>
</dbReference>
<sequence>MRSVPKWADKVQDNDKKGQTIYDLCFNPEGTQLIVASGNHVLVYDTCDGSLIQTLKGHKDKVHCVSYAKNGLKFASGSADKTVIIWSSKLEGLLKYSHGDSVQCILFNPLSHQLASCALTDFAFWSSEQKAVQKHKTNIKINACSWTNDGQYLALGLNNGIISIRNKLGEEKGRIERSNNAAIWALSWSTYKDDQTDTLCVTDWNKTLSFYTLGGKLVGKERNIGYEALKVNYFPKGEYILISGLNKACVMYTRDGIKLDVIGDQQNAWVWCCAAHPNGNFVAMGCQDGTIAYYQLIFNTVHGLYKERYAFRENMTDVIIQHLITEQKVRIKCRDLIKKIAIFKHRLAVQLPERVVIYELYSNDANDMHYRAKEKITQKLECSLLVVCTEHLVVCQEKKLQSMFFSGQNEKEWNFDSPIRYIKIIGGPPGKEGLILGLKNGQVWEVHLDNIHPLLKVTVSDGIRCLDLSQKKQKLAVVDETGLLQVFHGKTGELYYQEPGTNSVAFNNLYEDMIAFSGNGSLAIKVLDFPAHRQKMMGFVVGLSGAKVFCLNGSSMVTLELPLSAPMYQYIDKKMYEEAYKVACLGVTDGDWEELGHAALESLEFEIARLAFIKLQDFSYLELIQDLQEQQKKGDTNRDAMIGDIYAHRGRLKEAARLYQKSGQEHKALTMYTDLRMFDLAQEYLGSSDNTDLIRQKADWAKNINEHKAAAEMYLSVGDTQSAIDIYGEKGWVDQLTELGRRLDKAERSSLLAIAEHLKRLNQASFAAEIYRRLGDSAAVLSLHVEAKEWSQAFSLVQTQPQYKSLVYVPYAHWLAENDKFVQAQKAFYKAGKPEEAFKVLQQLIENAISESRFQDAGYYYWIVSRQFLDLAKENGSQEELLENFENNERLAGIYYAFHAVHRYLEEPFTSYMPEALFNISRFLMTETSQTSRPRGVSLLYLFHCINPINEFVARKLGANKLAKQILDKIQTLKIPQKFQEQVEIASIAARARPYSDPEELLPMCYRCSTYNPLASASNRCVNCGQKFVHSYVSFEILPLVEFMLQEGITDVEAVRLIETPPSDVVKGENWKQEMSEGGETLQLDVVEEEKDPFTARLGGFESTMSAHLVWSIIRNNNAFLLKKRNIGKPFSTEPNNLTNLSSYRYNGLVHKKTVGIVDAPDKKGFTVVYKKANKQNKPRQNIVKRTMKSGPRRSLAKLEKLLKANKYRTDLSKAALRRASAVLRSQKPLPAKKQKDYDGSSNMCLELALEGERLCKAGDCRAGVAFFQAAIQAGTDDLRTLSAIYSQLGNAYFYLGDYGKAMQYHKHDLTLARTMGDKLGEAKSSGNLGNTLKVMGRFDEAVVCCKRHLELSRELGDRLSEGRALYNLGNVFHAKGKHIGRVGHKDPGDFSDDVKGCLQQAVTYYEENLSLMRELGDVAAQGRACGNLGNTFYLLGDFAQAIHYHEERLSIARQFGDKAAERRAHSNLGNSHIFMGQFEEAAHHYKTRTTPAWVNDSDRDLRRQYQDGLRPLRAPNIGPSSRIVSTSRKPQGQRQRQPQGDLLHRVPPFKRLIIQEHAYAIINLPPLVKNSYQSLRKLVDDFNQPRSVDESRGTHGTLVEFISTYHKLENGLFHKARMGSSIGVAEQQSAKTNNATPKSNNKTSANHFSKDRTLCNASTNKQIQCYMCKEAHELYQCPQFLNLVIAQRVTQVKEWKVCENCFRKGHEASQCKSRACRYCKEKHNSLLHVENNVQTSVVTYSSFGKAKQNLLATAEILNRDGQGNWQRCRELLDPGSQSNFISEETVKRLGIGTKPVNWPITTVEGLQGCARQLAQINFKSLHNPFNVHIDCLVLNKITEELPLSSFEFESRQIPGNINLADPEFNVSRKIDVLLGSSIFWRVLSVCQIKATRNNPHLQETILGWVVGGDMVAGRKPSYGTLCNVSLNAINKQLTKFWDVDEYPTNKRVVIVKNEDIECETHFKNTCSRNACWGPNRGSRNCSEPNGAPGFAQRNGGFTEHDELARSALKERTLALAQELGDHAVEAQACYSLGNTYTLLRDYETAIEYHLRHLLIAQNLADRIGEGRACWSLGNAHASLGNHEKALQFAKKHLEISKELGDPVGEATAKMNVADLRKILNLPDSPESLCETPSSKSTSPKEPQFNDVTHQRIHRVRRESMEQLSLIKIAAVRSIKFKTLPPQLTPDGKQRPGLTLPPMKAPSPAKNEDDDSFFDLLSRFQSKRMDDQRCSLTVDNKENTNVVNLPRNEGPDDLIDMIAGMQSKRMDEQRVALPHLPGLQSSSLQRLAESRNNSVPDDSFLDQLVRCQGSRLEDQRSPLPVPAVDVEADPPPANSRKSGATVPDEDFFSLIMRFQSGRMDDQRAAVPRVEHSQTENVLQSIELFEKMQEQCVAENDEQQQVVETAKDFDFKRPVVPIPLANKLKEFQKTTECGGFKTAGGKDIQVTESALNIAKKKFGEELDTFNPLVSVNELSNSKEMLHAEDMNFLSTQETNELFGDFSFEEVQLGKQSERGHNSSGGEFKGFSENTVEESDKNLAMNNDGPIQKDYDLANLKRKRTERRIPNVPRDHQGFTSALGKMNNVSNTTLHEAQKYFKNIAFTSREIKLENNTEFGGFKMASGKKILFAESAINKAKQRFGEELSDCKFFDLENFKKSPDNQDMHFRNIQETDVLFSNIVLPDNKTTSSPEIKPFRGFHNNTIEDSKKKTEEFFAFVENYSGDEETLCPSSCSKSRSEFNNLSKSVTVFSKNVSFRNAGFTSAAGNTIALSEAAVKKAQNIFNSIDDFKLEDNTSQDNIFQISKPASENTKAVSEAAVKKTQNIFGSIDDFKLGDNIFQISKLNVKPSGGFQTAAGSSFTLSADALKKAKQLFQEADSESGLDTFSDISKADDSVEEQHVRQNISSSSSHSSSAKKPERKKRLGVSACRPVHQISKTKLERAAQLFEDKKSSVASPMRNNQLKGGINAWKEHLENERKTLERKLKMIVERNEALSLQKYLLENNCQDQRKRRNGCLYDKKQSCEKITLKNFLKPDLSTNRLPKITPQNAQFVHFNNPQPHSPYITTSDGASVVPGTNDLIGLSEIEVAFKVMPGVEPELIPTGWIRNHFKWIVWKLASYEVFSTNLKDCLTIENVIQQLKYRYDREIDRAERSTLRKIVEKDDVPQKRMVSCVLNVKLLQLQNKKFELELTDGWYSIRTVVDEPLCRQISRGKIRVGTKLVTSGAELLNCEGCHPLEVPDAVRLKICCNSTRRAVWYAKLGYQKCPEPFPVKLESVFANGGLIGCMKLYVARIYPIKFLEKKIWRNEKAEKLQAQEYDIKRRQEMEEVQETIRKNHEQNRQSSKLVNVNMKESEIRKISSPETLYNLYQNSKDPEGLQEILSDSQRKSVAEYQQHLSYRRQQEISREIQDGVRRLLQSTTRDVSPVLQLHVIDVLDPDEKDGVFQIWNPSEGHLELIKESAIFDVHNCLLKRNGCLSATNRTRFKLDSQECSRLSKYKRRLLRISETSNLTKKLYFNEFDTVGIVVQMSVSSFSQNLWLADPCGSLLFVKIFEGPTHCLLLDKVKCGQLVAASNLVFPQSKLEFGEAIANHSTVISCYPQQKHLQEGIEAFNRQFPKDLQLFLEECNQKISYYIDKVGIMKDISNASSKSLVQSSSLAASDAFDDNSDVDDNVFSMIDIDKYS</sequence>
<evidence type="ECO:0000256" key="7">
    <source>
        <dbReference type="ARBA" id="ARBA00022475"/>
    </source>
</evidence>
<dbReference type="Pfam" id="PF09104">
    <property type="entry name" value="BRCA-2_OB3"/>
    <property type="match status" value="1"/>
</dbReference>
<evidence type="ECO:0000256" key="19">
    <source>
        <dbReference type="ARBA" id="ARBA00023274"/>
    </source>
</evidence>
<dbReference type="CDD" id="cd00303">
    <property type="entry name" value="retropepsin_like"/>
    <property type="match status" value="1"/>
</dbReference>
<dbReference type="FunFam" id="2.130.10.10:FF:002179">
    <property type="entry name" value="Intraflagellar transport protein 122 homolog-like Protein"/>
    <property type="match status" value="1"/>
</dbReference>
<evidence type="ECO:0000256" key="11">
    <source>
        <dbReference type="ARBA" id="ARBA00022737"/>
    </source>
</evidence>
<evidence type="ECO:0000256" key="2">
    <source>
        <dbReference type="ARBA" id="ARBA00004236"/>
    </source>
</evidence>
<evidence type="ECO:0000256" key="12">
    <source>
        <dbReference type="ARBA" id="ARBA00022803"/>
    </source>
</evidence>
<dbReference type="PANTHER" id="PTHR12764:SF4">
    <property type="entry name" value="INTRAFLAGELLAR TRANSPORT PROTEIN 122 HOMOLOG"/>
    <property type="match status" value="1"/>
</dbReference>
<feature type="region of interest" description="Disordered" evidence="25">
    <location>
        <begin position="2311"/>
        <end position="2341"/>
    </location>
</feature>
<dbReference type="InterPro" id="IPR012340">
    <property type="entry name" value="NA-bd_OB-fold"/>
</dbReference>
<dbReference type="Pfam" id="PF25295">
    <property type="entry name" value="TPR_IFT122"/>
    <property type="match status" value="1"/>
</dbReference>
<dbReference type="InterPro" id="IPR002093">
    <property type="entry name" value="BRCA2_repeat"/>
</dbReference>
<dbReference type="Pfam" id="PF13176">
    <property type="entry name" value="TPR_7"/>
    <property type="match status" value="1"/>
</dbReference>
<dbReference type="SUPFAM" id="SSF50978">
    <property type="entry name" value="WD40 repeat-like"/>
    <property type="match status" value="2"/>
</dbReference>
<comment type="similarity">
    <text evidence="5">Belongs to the eukaryotic ribosomal protein eL28 family.</text>
</comment>
<proteinExistence type="inferred from homology"/>
<organism evidence="34 35">
    <name type="scientific">Tenebrio molitor</name>
    <name type="common">Yellow mealworm beetle</name>
    <dbReference type="NCBI Taxonomy" id="7067"/>
    <lineage>
        <taxon>Eukaryota</taxon>
        <taxon>Metazoa</taxon>
        <taxon>Ecdysozoa</taxon>
        <taxon>Arthropoda</taxon>
        <taxon>Hexapoda</taxon>
        <taxon>Insecta</taxon>
        <taxon>Pterygota</taxon>
        <taxon>Neoptera</taxon>
        <taxon>Endopterygota</taxon>
        <taxon>Coleoptera</taxon>
        <taxon>Polyphaga</taxon>
        <taxon>Cucujiformia</taxon>
        <taxon>Tenebrionidae</taxon>
        <taxon>Tenebrio</taxon>
    </lineage>
</organism>
<dbReference type="GO" id="GO:1990904">
    <property type="term" value="C:ribonucleoprotein complex"/>
    <property type="evidence" value="ECO:0007669"/>
    <property type="project" value="UniProtKB-KW"/>
</dbReference>
<reference evidence="34" key="2">
    <citation type="submission" date="2021-08" db="EMBL/GenBank/DDBJ databases">
        <authorList>
            <person name="Eriksson T."/>
        </authorList>
    </citation>
    <scope>NUCLEOTIDE SEQUENCE</scope>
    <source>
        <strain evidence="34">Stoneville</strain>
        <tissue evidence="34">Whole head</tissue>
    </source>
</reference>
<evidence type="ECO:0000256" key="8">
    <source>
        <dbReference type="ARBA" id="ARBA00022490"/>
    </source>
</evidence>
<feature type="coiled-coil region" evidence="24">
    <location>
        <begin position="2968"/>
        <end position="2995"/>
    </location>
</feature>
<comment type="subcellular location">
    <subcellularLocation>
        <location evidence="2">Cell membrane</location>
    </subcellularLocation>
    <subcellularLocation>
        <location evidence="1">Cell projection</location>
        <location evidence="1">Cilium</location>
    </subcellularLocation>
    <subcellularLocation>
        <location evidence="3">Cytoplasm</location>
    </subcellularLocation>
</comment>
<evidence type="ECO:0000256" key="25">
    <source>
        <dbReference type="SAM" id="MobiDB-lite"/>
    </source>
</evidence>
<dbReference type="GO" id="GO:0005737">
    <property type="term" value="C:cytoplasm"/>
    <property type="evidence" value="ECO:0007669"/>
    <property type="project" value="UniProtKB-SubCell"/>
</dbReference>
<dbReference type="Pfam" id="PF23381">
    <property type="entry name" value="Beta-prop_IFT122_1st"/>
    <property type="match status" value="2"/>
</dbReference>
<dbReference type="SUPFAM" id="SSF81878">
    <property type="entry name" value="BRCA2 tower domain"/>
    <property type="match status" value="1"/>
</dbReference>
<dbReference type="InterPro" id="IPR015252">
    <property type="entry name" value="BRCA2_hlx"/>
</dbReference>
<dbReference type="GO" id="GO:0030695">
    <property type="term" value="F:GTPase regulator activity"/>
    <property type="evidence" value="ECO:0007669"/>
    <property type="project" value="InterPro"/>
</dbReference>
<evidence type="ECO:0000256" key="17">
    <source>
        <dbReference type="ARBA" id="ARBA00023172"/>
    </source>
</evidence>
<comment type="caution">
    <text evidence="34">The sequence shown here is derived from an EMBL/GenBank/DDBJ whole genome shotgun (WGS) entry which is preliminary data.</text>
</comment>
<feature type="domain" description="IFT122 zinc ribbon" evidence="32">
    <location>
        <begin position="999"/>
        <end position="1041"/>
    </location>
</feature>
<feature type="region of interest" description="Disordered" evidence="25">
    <location>
        <begin position="2891"/>
        <end position="2925"/>
    </location>
</feature>
<evidence type="ECO:0000256" key="23">
    <source>
        <dbReference type="PROSITE-ProRule" id="PRU00339"/>
    </source>
</evidence>
<dbReference type="Pfam" id="PF23377">
    <property type="entry name" value="Beta-prop_IFT122_2nd"/>
    <property type="match status" value="1"/>
</dbReference>
<feature type="domain" description="IFT122 first beta-propeller" evidence="31">
    <location>
        <begin position="14"/>
        <end position="189"/>
    </location>
</feature>
<keyword evidence="17" id="KW-0233">DNA recombination</keyword>
<name>A0A8J6H7W0_TENMO</name>
<dbReference type="Pfam" id="PF25144">
    <property type="entry name" value="Zn_ribbon_IFT122"/>
    <property type="match status" value="1"/>
</dbReference>
<feature type="domain" description="Breast cancer type 2 susceptibility protein helical" evidence="29">
    <location>
        <begin position="3062"/>
        <end position="3147"/>
    </location>
</feature>
<dbReference type="SMART" id="SM00320">
    <property type="entry name" value="WD40"/>
    <property type="match status" value="7"/>
</dbReference>
<accession>A0A8J6H7W0</accession>
<gene>
    <name evidence="34" type="ORF">GEV33_013072</name>
</gene>
<dbReference type="InterPro" id="IPR001680">
    <property type="entry name" value="WD40_rpt"/>
</dbReference>
<dbReference type="InterPro" id="IPR011990">
    <property type="entry name" value="TPR-like_helical_dom_sf"/>
</dbReference>
<feature type="region of interest" description="Disordered" evidence="25">
    <location>
        <begin position="2180"/>
        <end position="2211"/>
    </location>
</feature>
<evidence type="ECO:0000259" key="28">
    <source>
        <dbReference type="Pfam" id="PF09104"/>
    </source>
</evidence>
<dbReference type="Gene3D" id="2.130.10.10">
    <property type="entry name" value="YVTN repeat-like/Quinoprotein amine dehydrogenase"/>
    <property type="match status" value="1"/>
</dbReference>
<keyword evidence="11" id="KW-0677">Repeat</keyword>
<dbReference type="PROSITE" id="PS50138">
    <property type="entry name" value="BRCA2_REPEAT"/>
    <property type="match status" value="4"/>
</dbReference>
<dbReference type="SUPFAM" id="SSF81872">
    <property type="entry name" value="BRCA2 helical domain"/>
    <property type="match status" value="1"/>
</dbReference>
<dbReference type="InterPro" id="IPR056838">
    <property type="entry name" value="Zn_ribbon_IFT122"/>
</dbReference>
<evidence type="ECO:0000256" key="9">
    <source>
        <dbReference type="ARBA" id="ARBA00022553"/>
    </source>
</evidence>
<dbReference type="PROSITE" id="PS50294">
    <property type="entry name" value="WD_REPEATS_REGION"/>
    <property type="match status" value="1"/>
</dbReference>
<comment type="similarity">
    <text evidence="4">Belongs to the GPSM family.</text>
</comment>
<keyword evidence="14" id="KW-0969">Cilium</keyword>
<evidence type="ECO:0000256" key="24">
    <source>
        <dbReference type="SAM" id="Coils"/>
    </source>
</evidence>
<dbReference type="GO" id="GO:0000724">
    <property type="term" value="P:double-strand break repair via homologous recombination"/>
    <property type="evidence" value="ECO:0007669"/>
    <property type="project" value="InterPro"/>
</dbReference>
<feature type="compositionally biased region" description="Low complexity" evidence="25">
    <location>
        <begin position="2131"/>
        <end position="2143"/>
    </location>
</feature>
<keyword evidence="8" id="KW-0963">Cytoplasm</keyword>
<keyword evidence="15" id="KW-0238">DNA-binding</keyword>
<evidence type="ECO:0000256" key="18">
    <source>
        <dbReference type="ARBA" id="ARBA00023273"/>
    </source>
</evidence>
<dbReference type="InterPro" id="IPR056152">
    <property type="entry name" value="Beta-prop_IFT122_2nd"/>
</dbReference>
<dbReference type="InterPro" id="IPR015943">
    <property type="entry name" value="WD40/YVTN_repeat-like_dom_sf"/>
</dbReference>
<dbReference type="EMBL" id="JABDTM020027962">
    <property type="protein sequence ID" value="KAH0809719.1"/>
    <property type="molecule type" value="Genomic_DNA"/>
</dbReference>
<dbReference type="Pfam" id="PF01778">
    <property type="entry name" value="Ribosomal_L28e"/>
    <property type="match status" value="1"/>
</dbReference>
<keyword evidence="9" id="KW-0597">Phosphoprotein</keyword>
<keyword evidence="35" id="KW-1185">Reference proteome</keyword>
<dbReference type="SUPFAM" id="SSF48452">
    <property type="entry name" value="TPR-like"/>
    <property type="match status" value="1"/>
</dbReference>
<dbReference type="PROSITE" id="PS50082">
    <property type="entry name" value="WD_REPEATS_2"/>
    <property type="match status" value="1"/>
</dbReference>
<evidence type="ECO:0000256" key="20">
    <source>
        <dbReference type="ARBA" id="ARBA00035223"/>
    </source>
</evidence>
<evidence type="ECO:0000259" key="33">
    <source>
        <dbReference type="Pfam" id="PF25295"/>
    </source>
</evidence>
<dbReference type="PROSITE" id="PS50005">
    <property type="entry name" value="TPR"/>
    <property type="match status" value="1"/>
</dbReference>
<dbReference type="GO" id="GO:0005840">
    <property type="term" value="C:ribosome"/>
    <property type="evidence" value="ECO:0007669"/>
    <property type="project" value="UniProtKB-KW"/>
</dbReference>
<reference evidence="34" key="1">
    <citation type="journal article" date="2020" name="J Insects Food Feed">
        <title>The yellow mealworm (Tenebrio molitor) genome: a resource for the emerging insects as food and feed industry.</title>
        <authorList>
            <person name="Eriksson T."/>
            <person name="Andere A."/>
            <person name="Kelstrup H."/>
            <person name="Emery V."/>
            <person name="Picard C."/>
        </authorList>
    </citation>
    <scope>NUCLEOTIDE SEQUENCE</scope>
    <source>
        <strain evidence="34">Stoneville</strain>
        <tissue evidence="34">Whole head</tissue>
    </source>
</reference>
<dbReference type="CDD" id="cd04493">
    <property type="entry name" value="BRCA2DBD_OB1"/>
    <property type="match status" value="1"/>
</dbReference>
<feature type="region of interest" description="Disordered" evidence="25">
    <location>
        <begin position="2124"/>
        <end position="2145"/>
    </location>
</feature>
<dbReference type="SMART" id="SM00028">
    <property type="entry name" value="TPR"/>
    <property type="match status" value="6"/>
</dbReference>
<dbReference type="GO" id="GO:0005886">
    <property type="term" value="C:plasma membrane"/>
    <property type="evidence" value="ECO:0007669"/>
    <property type="project" value="UniProtKB-SubCell"/>
</dbReference>
<dbReference type="Gene3D" id="1.25.40.470">
    <property type="match status" value="1"/>
</dbReference>
<evidence type="ECO:0000256" key="16">
    <source>
        <dbReference type="ARBA" id="ARBA00023136"/>
    </source>
</evidence>
<feature type="compositionally biased region" description="Polar residues" evidence="25">
    <location>
        <begin position="1519"/>
        <end position="1530"/>
    </location>
</feature>
<dbReference type="FunFam" id="1.25.40.10:FF:000043">
    <property type="entry name" value="G-protein-signaling modulator 2 isoform X1"/>
    <property type="match status" value="1"/>
</dbReference>
<dbReference type="Pfam" id="PF00634">
    <property type="entry name" value="BRCA2"/>
    <property type="match status" value="2"/>
</dbReference>
<protein>
    <recommendedName>
        <fullName evidence="6">Intraflagellar transport protein 122 homolog</fullName>
    </recommendedName>
    <alternativeName>
        <fullName evidence="21">60S ribosomal protein L28</fullName>
    </alternativeName>
    <alternativeName>
        <fullName evidence="20">Large ribosomal subunit protein eL28</fullName>
    </alternativeName>
</protein>
<evidence type="ECO:0000256" key="10">
    <source>
        <dbReference type="ARBA" id="ARBA00022574"/>
    </source>
</evidence>
<dbReference type="PANTHER" id="PTHR12764">
    <property type="entry name" value="WD REPEAT DOMAIN-RELATED"/>
    <property type="match status" value="1"/>
</dbReference>
<keyword evidence="24" id="KW-0175">Coiled coil</keyword>
<dbReference type="InterPro" id="IPR039857">
    <property type="entry name" value="Ift122/121"/>
</dbReference>
<evidence type="ECO:0000256" key="3">
    <source>
        <dbReference type="ARBA" id="ARBA00004496"/>
    </source>
</evidence>
<dbReference type="GO" id="GO:1905515">
    <property type="term" value="P:non-motile cilium assembly"/>
    <property type="evidence" value="ECO:0007669"/>
    <property type="project" value="TreeGrafter"/>
</dbReference>
<dbReference type="Gene3D" id="2.40.50.140">
    <property type="entry name" value="Nucleic acid-binding proteins"/>
    <property type="match status" value="4"/>
</dbReference>
<feature type="domain" description="Intraflagellar transport protein 122 homolog TPR" evidence="33">
    <location>
        <begin position="564"/>
        <end position="938"/>
    </location>
</feature>
<dbReference type="InterPro" id="IPR036322">
    <property type="entry name" value="WD40_repeat_dom_sf"/>
</dbReference>
<evidence type="ECO:0000256" key="5">
    <source>
        <dbReference type="ARBA" id="ARBA00007926"/>
    </source>
</evidence>
<evidence type="ECO:0000313" key="34">
    <source>
        <dbReference type="EMBL" id="KAH0809719.1"/>
    </source>
</evidence>
<dbReference type="InterPro" id="IPR019734">
    <property type="entry name" value="TPR_rpt"/>
</dbReference>
<keyword evidence="7" id="KW-1003">Cell membrane</keyword>
<evidence type="ECO:0000256" key="21">
    <source>
        <dbReference type="ARBA" id="ARBA00035330"/>
    </source>
</evidence>
<evidence type="ECO:0000259" key="31">
    <source>
        <dbReference type="Pfam" id="PF23381"/>
    </source>
</evidence>
<keyword evidence="10 22" id="KW-0853">WD repeat</keyword>
<evidence type="ECO:0000259" key="32">
    <source>
        <dbReference type="Pfam" id="PF25144"/>
    </source>
</evidence>
<dbReference type="PROSITE" id="PS50877">
    <property type="entry name" value="GOLOCO"/>
    <property type="match status" value="4"/>
</dbReference>
<evidence type="ECO:0000256" key="1">
    <source>
        <dbReference type="ARBA" id="ARBA00004138"/>
    </source>
</evidence>
<keyword evidence="19" id="KW-0687">Ribonucleoprotein</keyword>
<dbReference type="InterPro" id="IPR015187">
    <property type="entry name" value="BRCA2_OB_1"/>
</dbReference>
<keyword evidence="12 23" id="KW-0802">TPR repeat</keyword>
<keyword evidence="13" id="KW-0689">Ribosomal protein</keyword>
<evidence type="ECO:0000259" key="30">
    <source>
        <dbReference type="Pfam" id="PF23377"/>
    </source>
</evidence>
<evidence type="ECO:0000256" key="4">
    <source>
        <dbReference type="ARBA" id="ARBA00006600"/>
    </source>
</evidence>
<feature type="domain" description="IFT122 second beta-propeller" evidence="30">
    <location>
        <begin position="302"/>
        <end position="556"/>
    </location>
</feature>
<evidence type="ECO:0000259" key="27">
    <source>
        <dbReference type="Pfam" id="PF09103"/>
    </source>
</evidence>
<dbReference type="Pfam" id="PF09103">
    <property type="entry name" value="BRCA-2_OB1"/>
    <property type="match status" value="1"/>
</dbReference>
<evidence type="ECO:0000256" key="14">
    <source>
        <dbReference type="ARBA" id="ARBA00023069"/>
    </source>
</evidence>
<dbReference type="Gene3D" id="3.30.390.110">
    <property type="match status" value="1"/>
</dbReference>
<dbReference type="InterPro" id="IPR015188">
    <property type="entry name" value="BRCA2_OB_3"/>
</dbReference>
<dbReference type="GO" id="GO:0061512">
    <property type="term" value="P:protein localization to cilium"/>
    <property type="evidence" value="ECO:0007669"/>
    <property type="project" value="TreeGrafter"/>
</dbReference>
<dbReference type="InterPro" id="IPR029004">
    <property type="entry name" value="Ribosomal_eL28/Mak16"/>
</dbReference>
<evidence type="ECO:0000256" key="15">
    <source>
        <dbReference type="ARBA" id="ARBA00023125"/>
    </source>
</evidence>
<evidence type="ECO:0000259" key="26">
    <source>
        <dbReference type="Pfam" id="PF01778"/>
    </source>
</evidence>
<feature type="domain" description="Ribosomal eL28/Mak16" evidence="26">
    <location>
        <begin position="1109"/>
        <end position="1226"/>
    </location>
</feature>
<dbReference type="SMART" id="SM00390">
    <property type="entry name" value="GoLoco"/>
    <property type="match status" value="4"/>
</dbReference>
<feature type="domain" description="IFT122 first beta-propeller" evidence="31">
    <location>
        <begin position="193"/>
        <end position="297"/>
    </location>
</feature>
<dbReference type="Pfam" id="PF13424">
    <property type="entry name" value="TPR_12"/>
    <property type="match status" value="3"/>
</dbReference>
<evidence type="ECO:0000313" key="35">
    <source>
        <dbReference type="Proteomes" id="UP000719412"/>
    </source>
</evidence>
<dbReference type="Pfam" id="PF09169">
    <property type="entry name" value="BRCA-2_helical"/>
    <property type="match status" value="1"/>
</dbReference>
<dbReference type="InterPro" id="IPR036315">
    <property type="entry name" value="BRCA2_hlx_sf"/>
</dbReference>
<keyword evidence="18" id="KW-0966">Cell projection</keyword>
<evidence type="ECO:0000259" key="29">
    <source>
        <dbReference type="Pfam" id="PF09169"/>
    </source>
</evidence>
<dbReference type="InterPro" id="IPR057411">
    <property type="entry name" value="TPR_IFT122"/>
</dbReference>
<dbReference type="InterPro" id="IPR003109">
    <property type="entry name" value="GoLoco_motif"/>
</dbReference>
<keyword evidence="16" id="KW-0472">Membrane</keyword>
<evidence type="ECO:0000256" key="13">
    <source>
        <dbReference type="ARBA" id="ARBA00022980"/>
    </source>
</evidence>
<feature type="domain" description="BRCA2 OB3" evidence="28">
    <location>
        <begin position="3497"/>
        <end position="3632"/>
    </location>
</feature>
<evidence type="ECO:0000256" key="6">
    <source>
        <dbReference type="ARBA" id="ARBA00019442"/>
    </source>
</evidence>
<feature type="domain" description="BRCA2 OB1" evidence="27">
    <location>
        <begin position="3151"/>
        <end position="3262"/>
    </location>
</feature>
<evidence type="ECO:0000256" key="22">
    <source>
        <dbReference type="PROSITE-ProRule" id="PRU00221"/>
    </source>
</evidence>
<dbReference type="InterPro" id="IPR056153">
    <property type="entry name" value="Beta-prop_IFT122_1st"/>
</dbReference>
<feature type="repeat" description="WD" evidence="22">
    <location>
        <begin position="55"/>
        <end position="87"/>
    </location>
</feature>
<feature type="region of interest" description="Disordered" evidence="25">
    <location>
        <begin position="1627"/>
        <end position="1648"/>
    </location>
</feature>
<dbReference type="Gene3D" id="1.25.40.10">
    <property type="entry name" value="Tetratricopeptide repeat domain"/>
    <property type="match status" value="4"/>
</dbReference>
<dbReference type="GO" id="GO:0030991">
    <property type="term" value="C:intraciliary transport particle A"/>
    <property type="evidence" value="ECO:0007669"/>
    <property type="project" value="TreeGrafter"/>
</dbReference>
<dbReference type="Pfam" id="PF02188">
    <property type="entry name" value="GoLoco"/>
    <property type="match status" value="4"/>
</dbReference>
<dbReference type="GO" id="GO:0097730">
    <property type="term" value="C:non-motile cilium"/>
    <property type="evidence" value="ECO:0007669"/>
    <property type="project" value="TreeGrafter"/>
</dbReference>
<dbReference type="SUPFAM" id="SSF81901">
    <property type="entry name" value="HCP-like"/>
    <property type="match status" value="1"/>
</dbReference>
<feature type="repeat" description="TPR" evidence="23">
    <location>
        <begin position="1283"/>
        <end position="1316"/>
    </location>
</feature>
<dbReference type="Proteomes" id="UP000719412">
    <property type="component" value="Unassembled WGS sequence"/>
</dbReference>
<feature type="region of interest" description="Disordered" evidence="25">
    <location>
        <begin position="1508"/>
        <end position="1545"/>
    </location>
</feature>
<dbReference type="FunFam" id="3.30.390.110:FF:000002">
    <property type="entry name" value="60S ribosomal protein L28"/>
    <property type="match status" value="1"/>
</dbReference>
<feature type="compositionally biased region" description="Low complexity" evidence="25">
    <location>
        <begin position="1531"/>
        <end position="1541"/>
    </location>
</feature>